<keyword evidence="3 6" id="KW-0238">DNA-binding</keyword>
<dbReference type="InterPro" id="IPR005119">
    <property type="entry name" value="LysR_subst-bd"/>
</dbReference>
<dbReference type="EMBL" id="JACIEN010000001">
    <property type="protein sequence ID" value="MBB4015648.1"/>
    <property type="molecule type" value="Genomic_DNA"/>
</dbReference>
<dbReference type="InterPro" id="IPR036388">
    <property type="entry name" value="WH-like_DNA-bd_sf"/>
</dbReference>
<evidence type="ECO:0000256" key="1">
    <source>
        <dbReference type="ARBA" id="ARBA00009437"/>
    </source>
</evidence>
<dbReference type="GO" id="GO:0003700">
    <property type="term" value="F:DNA-binding transcription factor activity"/>
    <property type="evidence" value="ECO:0007669"/>
    <property type="project" value="InterPro"/>
</dbReference>
<dbReference type="SUPFAM" id="SSF46785">
    <property type="entry name" value="Winged helix' DNA-binding domain"/>
    <property type="match status" value="1"/>
</dbReference>
<comment type="similarity">
    <text evidence="1">Belongs to the LysR transcriptional regulatory family.</text>
</comment>
<dbReference type="InterPro" id="IPR000847">
    <property type="entry name" value="LysR_HTH_N"/>
</dbReference>
<evidence type="ECO:0000256" key="4">
    <source>
        <dbReference type="ARBA" id="ARBA00023163"/>
    </source>
</evidence>
<evidence type="ECO:0000256" key="3">
    <source>
        <dbReference type="ARBA" id="ARBA00023125"/>
    </source>
</evidence>
<dbReference type="Gene3D" id="3.40.190.10">
    <property type="entry name" value="Periplasmic binding protein-like II"/>
    <property type="match status" value="2"/>
</dbReference>
<proteinExistence type="inferred from homology"/>
<keyword evidence="2" id="KW-0805">Transcription regulation</keyword>
<dbReference type="SUPFAM" id="SSF53850">
    <property type="entry name" value="Periplasmic binding protein-like II"/>
    <property type="match status" value="1"/>
</dbReference>
<comment type="caution">
    <text evidence="6">The sequence shown here is derived from an EMBL/GenBank/DDBJ whole genome shotgun (WGS) entry which is preliminary data.</text>
</comment>
<dbReference type="PANTHER" id="PTHR30579:SF7">
    <property type="entry name" value="HTH-TYPE TRANSCRIPTIONAL REGULATOR LRHA-RELATED"/>
    <property type="match status" value="1"/>
</dbReference>
<dbReference type="AlphaFoldDB" id="A0A840BVZ7"/>
<evidence type="ECO:0000313" key="7">
    <source>
        <dbReference type="Proteomes" id="UP000577362"/>
    </source>
</evidence>
<dbReference type="PROSITE" id="PS50931">
    <property type="entry name" value="HTH_LYSR"/>
    <property type="match status" value="1"/>
</dbReference>
<evidence type="ECO:0000259" key="5">
    <source>
        <dbReference type="PROSITE" id="PS50931"/>
    </source>
</evidence>
<name>A0A840BVZ7_9HYPH</name>
<feature type="domain" description="HTH lysR-type" evidence="5">
    <location>
        <begin position="1"/>
        <end position="59"/>
    </location>
</feature>
<keyword evidence="7" id="KW-1185">Reference proteome</keyword>
<reference evidence="6 7" key="1">
    <citation type="submission" date="2020-08" db="EMBL/GenBank/DDBJ databases">
        <title>Genomic Encyclopedia of Type Strains, Phase IV (KMG-IV): sequencing the most valuable type-strain genomes for metagenomic binning, comparative biology and taxonomic classification.</title>
        <authorList>
            <person name="Goeker M."/>
        </authorList>
    </citation>
    <scope>NUCLEOTIDE SEQUENCE [LARGE SCALE GENOMIC DNA]</scope>
    <source>
        <strain evidence="6 7">DSM 103737</strain>
    </source>
</reference>
<sequence length="284" mass="30683">MYDPVLLRTFAAVAEARSFTGAGRLLAIGQSTVSQHVRRLEEAVGRRLVARDTHSVTLTPDGEAMLGFARNILEMNRRVERYFEGAELRGKLRFGASEDFVLSRLAEVLGDFARRNPSVDLEITVALSGILNEMLQAGELDLVLAKRRIGQEQGTLVRREALVWAAANPALVVPDRPVPLIAFPPPSITRAVAIEALERANVPWRIVCTSGSLSGLRAAAVAGLGVLVQPRSMLPAGLVELRAGRHLPELEEVEFVLAAAGREFTGPARELAADILAGNARLSM</sequence>
<evidence type="ECO:0000256" key="2">
    <source>
        <dbReference type="ARBA" id="ARBA00023015"/>
    </source>
</evidence>
<dbReference type="InterPro" id="IPR036390">
    <property type="entry name" value="WH_DNA-bd_sf"/>
</dbReference>
<dbReference type="InterPro" id="IPR050176">
    <property type="entry name" value="LTTR"/>
</dbReference>
<dbReference type="Gene3D" id="1.10.10.10">
    <property type="entry name" value="Winged helix-like DNA-binding domain superfamily/Winged helix DNA-binding domain"/>
    <property type="match status" value="1"/>
</dbReference>
<keyword evidence="4" id="KW-0804">Transcription</keyword>
<dbReference type="Pfam" id="PF03466">
    <property type="entry name" value="LysR_substrate"/>
    <property type="match status" value="1"/>
</dbReference>
<dbReference type="RefSeq" id="WP_019401522.1">
    <property type="nucleotide sequence ID" value="NZ_JACIEN010000001.1"/>
</dbReference>
<dbReference type="Proteomes" id="UP000577362">
    <property type="component" value="Unassembled WGS sequence"/>
</dbReference>
<gene>
    <name evidence="6" type="ORF">GGR16_000654</name>
</gene>
<dbReference type="PANTHER" id="PTHR30579">
    <property type="entry name" value="TRANSCRIPTIONAL REGULATOR"/>
    <property type="match status" value="1"/>
</dbReference>
<dbReference type="Pfam" id="PF00126">
    <property type="entry name" value="HTH_1"/>
    <property type="match status" value="1"/>
</dbReference>
<protein>
    <submittedName>
        <fullName evidence="6">DNA-binding transcriptional LysR family regulator</fullName>
    </submittedName>
</protein>
<accession>A0A840BVZ7</accession>
<organism evidence="6 7">
    <name type="scientific">Chelatococcus caeni</name>
    <dbReference type="NCBI Taxonomy" id="1348468"/>
    <lineage>
        <taxon>Bacteria</taxon>
        <taxon>Pseudomonadati</taxon>
        <taxon>Pseudomonadota</taxon>
        <taxon>Alphaproteobacteria</taxon>
        <taxon>Hyphomicrobiales</taxon>
        <taxon>Chelatococcaceae</taxon>
        <taxon>Chelatococcus</taxon>
    </lineage>
</organism>
<evidence type="ECO:0000313" key="6">
    <source>
        <dbReference type="EMBL" id="MBB4015648.1"/>
    </source>
</evidence>
<dbReference type="GO" id="GO:0003677">
    <property type="term" value="F:DNA binding"/>
    <property type="evidence" value="ECO:0007669"/>
    <property type="project" value="UniProtKB-KW"/>
</dbReference>